<name>A0ABR6GKH4_9HYPH</name>
<keyword evidence="2" id="KW-1185">Reference proteome</keyword>
<organism evidence="1 2">
    <name type="scientific">Rhizobium laguerreae</name>
    <dbReference type="NCBI Taxonomy" id="1076926"/>
    <lineage>
        <taxon>Bacteria</taxon>
        <taxon>Pseudomonadati</taxon>
        <taxon>Pseudomonadota</taxon>
        <taxon>Alphaproteobacteria</taxon>
        <taxon>Hyphomicrobiales</taxon>
        <taxon>Rhizobiaceae</taxon>
        <taxon>Rhizobium/Agrobacterium group</taxon>
        <taxon>Rhizobium</taxon>
    </lineage>
</organism>
<gene>
    <name evidence="1" type="ORF">FHS25_007329</name>
</gene>
<comment type="caution">
    <text evidence="1">The sequence shown here is derived from an EMBL/GenBank/DDBJ whole genome shotgun (WGS) entry which is preliminary data.</text>
</comment>
<evidence type="ECO:0000313" key="1">
    <source>
        <dbReference type="EMBL" id="MBB3166807.1"/>
    </source>
</evidence>
<dbReference type="EMBL" id="JACHXX010000028">
    <property type="protein sequence ID" value="MBB3166807.1"/>
    <property type="molecule type" value="Genomic_DNA"/>
</dbReference>
<evidence type="ECO:0000313" key="2">
    <source>
        <dbReference type="Proteomes" id="UP000542811"/>
    </source>
</evidence>
<accession>A0ABR6GKH4</accession>
<proteinExistence type="predicted"/>
<dbReference type="RefSeq" id="WP_158081431.1">
    <property type="nucleotide sequence ID" value="NZ_MRDM01000027.1"/>
</dbReference>
<dbReference type="Proteomes" id="UP000542811">
    <property type="component" value="Unassembled WGS sequence"/>
</dbReference>
<protein>
    <submittedName>
        <fullName evidence="1">Uncharacterized protein</fullName>
    </submittedName>
</protein>
<sequence>MGMLLHERNIDARPIPFTLHLVNEGRRRSKQLTKVKDFEELKRSKFMTRRQVEGWLTELDGETSYRPSWDTASRHLHLDHRREIALSREWHSYMAERKRRWSAATLEMASDVKPKITSVIDDAAEFFDGVKAAVSLVAAQVRKWKPGADDANGRVRSRRLRSEDCPGCGDSVGHNLLRHSRHCGQS</sequence>
<reference evidence="1 2" key="1">
    <citation type="submission" date="2020-08" db="EMBL/GenBank/DDBJ databases">
        <title>Genomic Encyclopedia of Type Strains, Phase III (KMG-III): the genomes of soil and plant-associated and newly described type strains.</title>
        <authorList>
            <person name="Whitman W."/>
        </authorList>
    </citation>
    <scope>NUCLEOTIDE SEQUENCE [LARGE SCALE GENOMIC DNA]</scope>
    <source>
        <strain evidence="1 2">CECT 8280</strain>
    </source>
</reference>